<reference evidence="2" key="1">
    <citation type="submission" date="2020-02" db="EMBL/GenBank/DDBJ databases">
        <authorList>
            <person name="Meier V. D."/>
        </authorList>
    </citation>
    <scope>NUCLEOTIDE SEQUENCE</scope>
    <source>
        <strain evidence="2">AVDCRST_MAG61</strain>
    </source>
</reference>
<protein>
    <submittedName>
        <fullName evidence="2">Uncharacterized protein</fullName>
    </submittedName>
</protein>
<dbReference type="AlphaFoldDB" id="A0A6J4KUH4"/>
<feature type="non-terminal residue" evidence="2">
    <location>
        <position position="136"/>
    </location>
</feature>
<feature type="region of interest" description="Disordered" evidence="1">
    <location>
        <begin position="53"/>
        <end position="136"/>
    </location>
</feature>
<feature type="compositionally biased region" description="Low complexity" evidence="1">
    <location>
        <begin position="20"/>
        <end position="35"/>
    </location>
</feature>
<name>A0A6J4KUH4_9ACTN</name>
<dbReference type="EMBL" id="CADCTT010000258">
    <property type="protein sequence ID" value="CAA9314639.1"/>
    <property type="molecule type" value="Genomic_DNA"/>
</dbReference>
<feature type="region of interest" description="Disordered" evidence="1">
    <location>
        <begin position="1"/>
        <end position="35"/>
    </location>
</feature>
<proteinExistence type="predicted"/>
<evidence type="ECO:0000256" key="1">
    <source>
        <dbReference type="SAM" id="MobiDB-lite"/>
    </source>
</evidence>
<organism evidence="2">
    <name type="scientific">uncultured Friedmanniella sp</name>
    <dbReference type="NCBI Taxonomy" id="335381"/>
    <lineage>
        <taxon>Bacteria</taxon>
        <taxon>Bacillati</taxon>
        <taxon>Actinomycetota</taxon>
        <taxon>Actinomycetes</taxon>
        <taxon>Propionibacteriales</taxon>
        <taxon>Nocardioidaceae</taxon>
        <taxon>Friedmanniella</taxon>
        <taxon>environmental samples</taxon>
    </lineage>
</organism>
<gene>
    <name evidence="2" type="ORF">AVDCRST_MAG61-1995</name>
</gene>
<accession>A0A6J4KUH4</accession>
<sequence length="136" mass="14040">VRIWPTRPAPGHGADPVPSARLAGRGATTRGRGLAGQRRCVLVRLLSRRLPLLSRAPSTSRGALPVRRALRHRAVPLGPGWPGGHPHRSAGPGAGRGRRGRRPGLAGTGRSADPDQAGGEPAGGRLVRSGVPTPTL</sequence>
<feature type="non-terminal residue" evidence="2">
    <location>
        <position position="1"/>
    </location>
</feature>
<evidence type="ECO:0000313" key="2">
    <source>
        <dbReference type="EMBL" id="CAA9314639.1"/>
    </source>
</evidence>